<keyword evidence="6 7" id="KW-0472">Membrane</keyword>
<accession>F8E0L8</accession>
<keyword evidence="9" id="KW-1185">Reference proteome</keyword>
<dbReference type="GO" id="GO:0005886">
    <property type="term" value="C:plasma membrane"/>
    <property type="evidence" value="ECO:0007669"/>
    <property type="project" value="UniProtKB-SubCell"/>
</dbReference>
<dbReference type="InterPro" id="IPR032808">
    <property type="entry name" value="DoxX"/>
</dbReference>
<comment type="subcellular location">
    <subcellularLocation>
        <location evidence="1">Cell membrane</location>
        <topology evidence="1">Multi-pass membrane protein</topology>
    </subcellularLocation>
</comment>
<evidence type="ECO:0000256" key="3">
    <source>
        <dbReference type="ARBA" id="ARBA00022475"/>
    </source>
</evidence>
<gene>
    <name evidence="8" type="ordered locus">CRES_1655</name>
</gene>
<evidence type="ECO:0000313" key="9">
    <source>
        <dbReference type="Proteomes" id="UP000000492"/>
    </source>
</evidence>
<dbReference type="STRING" id="662755.CRES_1655"/>
<feature type="transmembrane region" description="Helical" evidence="7">
    <location>
        <begin position="12"/>
        <end position="35"/>
    </location>
</feature>
<evidence type="ECO:0000256" key="1">
    <source>
        <dbReference type="ARBA" id="ARBA00004651"/>
    </source>
</evidence>
<evidence type="ECO:0000256" key="6">
    <source>
        <dbReference type="ARBA" id="ARBA00023136"/>
    </source>
</evidence>
<evidence type="ECO:0000256" key="4">
    <source>
        <dbReference type="ARBA" id="ARBA00022692"/>
    </source>
</evidence>
<protein>
    <submittedName>
        <fullName evidence="8">Membrane protein</fullName>
    </submittedName>
</protein>
<dbReference type="PANTHER" id="PTHR33452">
    <property type="entry name" value="OXIDOREDUCTASE CATD-RELATED"/>
    <property type="match status" value="1"/>
</dbReference>
<dbReference type="Proteomes" id="UP000000492">
    <property type="component" value="Chromosome"/>
</dbReference>
<dbReference type="eggNOG" id="COG2259">
    <property type="taxonomic scope" value="Bacteria"/>
</dbReference>
<dbReference type="InterPro" id="IPR051907">
    <property type="entry name" value="DoxX-like_oxidoreductase"/>
</dbReference>
<proteinExistence type="inferred from homology"/>
<dbReference type="HOGENOM" id="CLU_058421_3_2_11"/>
<comment type="similarity">
    <text evidence="2">Belongs to the DoxX family.</text>
</comment>
<feature type="transmembrane region" description="Helical" evidence="7">
    <location>
        <begin position="110"/>
        <end position="131"/>
    </location>
</feature>
<organism evidence="8 9">
    <name type="scientific">Corynebacterium resistens (strain DSM 45100 / JCM 12819 / GTC 2026 / SICGH 158)</name>
    <dbReference type="NCBI Taxonomy" id="662755"/>
    <lineage>
        <taxon>Bacteria</taxon>
        <taxon>Bacillati</taxon>
        <taxon>Actinomycetota</taxon>
        <taxon>Actinomycetes</taxon>
        <taxon>Mycobacteriales</taxon>
        <taxon>Corynebacteriaceae</taxon>
        <taxon>Corynebacterium</taxon>
    </lineage>
</organism>
<dbReference type="OrthoDB" id="1122432at2"/>
<name>F8E0L8_CORRG</name>
<evidence type="ECO:0000256" key="5">
    <source>
        <dbReference type="ARBA" id="ARBA00022989"/>
    </source>
</evidence>
<dbReference type="Pfam" id="PF07681">
    <property type="entry name" value="DoxX"/>
    <property type="match status" value="1"/>
</dbReference>
<dbReference type="PANTHER" id="PTHR33452:SF1">
    <property type="entry name" value="INNER MEMBRANE PROTEIN YPHA-RELATED"/>
    <property type="match status" value="1"/>
</dbReference>
<reference evidence="8 9" key="1">
    <citation type="journal article" date="2012" name="BMC Genomics">
        <title>Complete genome sequence, lifestyle, and multi-drug resistance of the human pathogen Corynebacterium resistens DSM 45100 isolated from blood samples of a leukemia patient.</title>
        <authorList>
            <person name="Schroder J."/>
            <person name="Maus I."/>
            <person name="Meyer K."/>
            <person name="Wordemann S."/>
            <person name="Blom J."/>
            <person name="Jaenicke S."/>
            <person name="Schneider J."/>
            <person name="Trost E."/>
            <person name="Tauch A."/>
        </authorList>
    </citation>
    <scope>NUCLEOTIDE SEQUENCE [LARGE SCALE GENOMIC DNA]</scope>
    <source>
        <strain evidence="9">DSM 45100 / JCM 12819 / CCUG 50093 / GTC 2026 / SICGH 158</strain>
    </source>
</reference>
<dbReference type="KEGG" id="crd:CRES_1655"/>
<evidence type="ECO:0000256" key="7">
    <source>
        <dbReference type="SAM" id="Phobius"/>
    </source>
</evidence>
<dbReference type="RefSeq" id="WP_013888996.1">
    <property type="nucleotide sequence ID" value="NC_015673.1"/>
</dbReference>
<dbReference type="EMBL" id="CP002857">
    <property type="protein sequence ID" value="AEI10008.1"/>
    <property type="molecule type" value="Genomic_DNA"/>
</dbReference>
<keyword evidence="4 7" id="KW-0812">Transmembrane</keyword>
<sequence>MNHPVVRDTALFILRAILGVVFIAHGWRNVFGVGMVGDHSTITEFERFGYPNPSVFAWTVSILFMLCGAMLIAGVLTTAAAGVLFVLAAAMLYFQFARHGFYVSDGGMEYILVLMAGLLMIVVFGAGRASLDRALARFA</sequence>
<feature type="transmembrane region" description="Helical" evidence="7">
    <location>
        <begin position="55"/>
        <end position="73"/>
    </location>
</feature>
<dbReference type="AlphaFoldDB" id="F8E0L8"/>
<evidence type="ECO:0000313" key="8">
    <source>
        <dbReference type="EMBL" id="AEI10008.1"/>
    </source>
</evidence>
<keyword evidence="3" id="KW-1003">Cell membrane</keyword>
<keyword evidence="5 7" id="KW-1133">Transmembrane helix</keyword>
<evidence type="ECO:0000256" key="2">
    <source>
        <dbReference type="ARBA" id="ARBA00006679"/>
    </source>
</evidence>
<feature type="transmembrane region" description="Helical" evidence="7">
    <location>
        <begin position="80"/>
        <end position="98"/>
    </location>
</feature>